<dbReference type="Proteomes" id="UP000288805">
    <property type="component" value="Unassembled WGS sequence"/>
</dbReference>
<evidence type="ECO:0000256" key="1">
    <source>
        <dbReference type="SAM" id="MobiDB-lite"/>
    </source>
</evidence>
<dbReference type="AlphaFoldDB" id="A0A438HY34"/>
<reference evidence="2 3" key="1">
    <citation type="journal article" date="2018" name="PLoS Genet.">
        <title>Population sequencing reveals clonal diversity and ancestral inbreeding in the grapevine cultivar Chardonnay.</title>
        <authorList>
            <person name="Roach M.J."/>
            <person name="Johnson D.L."/>
            <person name="Bohlmann J."/>
            <person name="van Vuuren H.J."/>
            <person name="Jones S.J."/>
            <person name="Pretorius I.S."/>
            <person name="Schmidt S.A."/>
            <person name="Borneman A.R."/>
        </authorList>
    </citation>
    <scope>NUCLEOTIDE SEQUENCE [LARGE SCALE GENOMIC DNA]</scope>
    <source>
        <strain evidence="3">cv. Chardonnay</strain>
        <tissue evidence="2">Leaf</tissue>
    </source>
</reference>
<feature type="region of interest" description="Disordered" evidence="1">
    <location>
        <begin position="26"/>
        <end position="51"/>
    </location>
</feature>
<comment type="caution">
    <text evidence="2">The sequence shown here is derived from an EMBL/GenBank/DDBJ whole genome shotgun (WGS) entry which is preliminary data.</text>
</comment>
<gene>
    <name evidence="2" type="ORF">CK203_045462</name>
</gene>
<dbReference type="EMBL" id="QGNW01000165">
    <property type="protein sequence ID" value="RVW89374.1"/>
    <property type="molecule type" value="Genomic_DNA"/>
</dbReference>
<sequence length="256" mass="28856">MIVSSVGLKAFQVPFFALALSMHSTVDSGISGSGRPQKTSRPNTKTRRLKPESPVGLLFEREFRARFHILDNISIYLIDGEALSSTDQPNNTMYFSKELGKGTCPSLRPLGWLVLRTRHSLFSTTLIGDSEQREAETPYKVLLSDKNLFALIDNPKSFIIPIFPHLASPSLVFGKHFVLKDLPFYEVASLENFEARQARLEEREKKHQKGMLRQVSVAGRPFSSSVACPPLRRGSNLLLNPFRRLGLHLLHLHLLH</sequence>
<feature type="compositionally biased region" description="Polar residues" evidence="1">
    <location>
        <begin position="26"/>
        <end position="43"/>
    </location>
</feature>
<evidence type="ECO:0000313" key="2">
    <source>
        <dbReference type="EMBL" id="RVW89374.1"/>
    </source>
</evidence>
<evidence type="ECO:0000313" key="3">
    <source>
        <dbReference type="Proteomes" id="UP000288805"/>
    </source>
</evidence>
<protein>
    <submittedName>
        <fullName evidence="2">Uncharacterized protein</fullName>
    </submittedName>
</protein>
<name>A0A438HY34_VITVI</name>
<organism evidence="2 3">
    <name type="scientific">Vitis vinifera</name>
    <name type="common">Grape</name>
    <dbReference type="NCBI Taxonomy" id="29760"/>
    <lineage>
        <taxon>Eukaryota</taxon>
        <taxon>Viridiplantae</taxon>
        <taxon>Streptophyta</taxon>
        <taxon>Embryophyta</taxon>
        <taxon>Tracheophyta</taxon>
        <taxon>Spermatophyta</taxon>
        <taxon>Magnoliopsida</taxon>
        <taxon>eudicotyledons</taxon>
        <taxon>Gunneridae</taxon>
        <taxon>Pentapetalae</taxon>
        <taxon>rosids</taxon>
        <taxon>Vitales</taxon>
        <taxon>Vitaceae</taxon>
        <taxon>Viteae</taxon>
        <taxon>Vitis</taxon>
    </lineage>
</organism>
<accession>A0A438HY34</accession>
<proteinExistence type="predicted"/>